<dbReference type="EMBL" id="BAABME010002491">
    <property type="protein sequence ID" value="GAA0154874.1"/>
    <property type="molecule type" value="Genomic_DNA"/>
</dbReference>
<proteinExistence type="predicted"/>
<dbReference type="Proteomes" id="UP001454036">
    <property type="component" value="Unassembled WGS sequence"/>
</dbReference>
<reference evidence="1 2" key="1">
    <citation type="submission" date="2024-01" db="EMBL/GenBank/DDBJ databases">
        <title>The complete chloroplast genome sequence of Lithospermum erythrorhizon: insights into the phylogenetic relationship among Boraginaceae species and the maternal lineages of purple gromwells.</title>
        <authorList>
            <person name="Okada T."/>
            <person name="Watanabe K."/>
        </authorList>
    </citation>
    <scope>NUCLEOTIDE SEQUENCE [LARGE SCALE GENOMIC DNA]</scope>
</reference>
<name>A0AAV3PT24_LITER</name>
<keyword evidence="2" id="KW-1185">Reference proteome</keyword>
<comment type="caution">
    <text evidence="1">The sequence shown here is derived from an EMBL/GenBank/DDBJ whole genome shotgun (WGS) entry which is preliminary data.</text>
</comment>
<evidence type="ECO:0000313" key="1">
    <source>
        <dbReference type="EMBL" id="GAA0154874.1"/>
    </source>
</evidence>
<gene>
    <name evidence="1" type="ORF">LIER_12726</name>
</gene>
<dbReference type="AlphaFoldDB" id="A0AAV3PT24"/>
<evidence type="ECO:0000313" key="2">
    <source>
        <dbReference type="Proteomes" id="UP001454036"/>
    </source>
</evidence>
<organism evidence="1 2">
    <name type="scientific">Lithospermum erythrorhizon</name>
    <name type="common">Purple gromwell</name>
    <name type="synonym">Lithospermum officinale var. erythrorhizon</name>
    <dbReference type="NCBI Taxonomy" id="34254"/>
    <lineage>
        <taxon>Eukaryota</taxon>
        <taxon>Viridiplantae</taxon>
        <taxon>Streptophyta</taxon>
        <taxon>Embryophyta</taxon>
        <taxon>Tracheophyta</taxon>
        <taxon>Spermatophyta</taxon>
        <taxon>Magnoliopsida</taxon>
        <taxon>eudicotyledons</taxon>
        <taxon>Gunneridae</taxon>
        <taxon>Pentapetalae</taxon>
        <taxon>asterids</taxon>
        <taxon>lamiids</taxon>
        <taxon>Boraginales</taxon>
        <taxon>Boraginaceae</taxon>
        <taxon>Boraginoideae</taxon>
        <taxon>Lithospermeae</taxon>
        <taxon>Lithospermum</taxon>
    </lineage>
</organism>
<protein>
    <submittedName>
        <fullName evidence="1">Uncharacterized protein</fullName>
    </submittedName>
</protein>
<accession>A0AAV3PT24</accession>
<sequence>MPLNDPVEVHLANVLRGALEVEQVTKREVARHMMPVEEPSQYIAKDFDERTTEDSNNCYSTPVDRLGICSQSLAHLLAMQIF</sequence>